<dbReference type="EMBL" id="QHLZ01000014">
    <property type="protein sequence ID" value="PXA64168.1"/>
    <property type="molecule type" value="Genomic_DNA"/>
</dbReference>
<proteinExistence type="predicted"/>
<comment type="caution">
    <text evidence="1">The sequence shown here is derived from an EMBL/GenBank/DDBJ whole genome shotgun (WGS) entry which is preliminary data.</text>
</comment>
<dbReference type="AlphaFoldDB" id="A0A2V3DUC7"/>
<reference evidence="1 2" key="1">
    <citation type="submission" date="2018-05" db="EMBL/GenBank/DDBJ databases">
        <title>Genetic diversity of glacier-inhabiting Cryobacterium bacteria in China and description of Cryobacterium mengkeensis sp. nov. and Arthrobacter glacialis sp. nov.</title>
        <authorList>
            <person name="Liu Q."/>
            <person name="Xin Y.-H."/>
        </authorList>
    </citation>
    <scope>NUCLEOTIDE SEQUENCE [LARGE SCALE GENOMIC DNA]</scope>
    <source>
        <strain evidence="1 2">GP3</strain>
    </source>
</reference>
<keyword evidence="2" id="KW-1185">Reference proteome</keyword>
<protein>
    <recommendedName>
        <fullName evidence="3">CHRD domain-containing protein</fullName>
    </recommendedName>
</protein>
<dbReference type="RefSeq" id="WP_110107409.1">
    <property type="nucleotide sequence ID" value="NZ_JACBZZ010000001.1"/>
</dbReference>
<evidence type="ECO:0000313" key="2">
    <source>
        <dbReference type="Proteomes" id="UP000246303"/>
    </source>
</evidence>
<name>A0A2V3DUC7_9MICC</name>
<sequence>MYKKSAFLIVPALALAALSFSGAGAMADDNGTTSYQANLGALNGSNATGSVMITLTGDQATVTENVSGLAATFDGAPYPHVQHIHIDAMGTCPGPDADTNKDGVISTTEGGPSYGKIGTTLSTSGDTSDKAALDLKVGGMGASYTYERTFTMNAATIAAMKAGTGVVVVHGLDPATLPAAAQDAKSDLVPSLPLAATSPALCGTLAVSQMAAMPGGAPDTGLTQPVTQSTSATSDVALYAGGGALVMAAGAFLALRTKKTASKQIAD</sequence>
<accession>A0A2V3DUC7</accession>
<dbReference type="Proteomes" id="UP000246303">
    <property type="component" value="Unassembled WGS sequence"/>
</dbReference>
<evidence type="ECO:0000313" key="1">
    <source>
        <dbReference type="EMBL" id="PXA64168.1"/>
    </source>
</evidence>
<gene>
    <name evidence="1" type="ORF">CVS29_16200</name>
</gene>
<dbReference type="OrthoDB" id="2991218at2"/>
<organism evidence="1 2">
    <name type="scientific">Arthrobacter psychrochitiniphilus</name>
    <dbReference type="NCBI Taxonomy" id="291045"/>
    <lineage>
        <taxon>Bacteria</taxon>
        <taxon>Bacillati</taxon>
        <taxon>Actinomycetota</taxon>
        <taxon>Actinomycetes</taxon>
        <taxon>Micrococcales</taxon>
        <taxon>Micrococcaceae</taxon>
        <taxon>Arthrobacter</taxon>
    </lineage>
</organism>
<evidence type="ECO:0008006" key="3">
    <source>
        <dbReference type="Google" id="ProtNLM"/>
    </source>
</evidence>